<gene>
    <name evidence="5" type="ORF">S12H4_54898</name>
</gene>
<comment type="caution">
    <text evidence="5">The sequence shown here is derived from an EMBL/GenBank/DDBJ whole genome shotgun (WGS) entry which is preliminary data.</text>
</comment>
<dbReference type="InterPro" id="IPR055372">
    <property type="entry name" value="CBM96"/>
</dbReference>
<comment type="subcellular location">
    <subcellularLocation>
        <location evidence="1">Secreted</location>
    </subcellularLocation>
</comment>
<proteinExistence type="predicted"/>
<evidence type="ECO:0000256" key="1">
    <source>
        <dbReference type="ARBA" id="ARBA00004613"/>
    </source>
</evidence>
<dbReference type="Pfam" id="PF24517">
    <property type="entry name" value="CBM96"/>
    <property type="match status" value="1"/>
</dbReference>
<dbReference type="GO" id="GO:0005576">
    <property type="term" value="C:extracellular region"/>
    <property type="evidence" value="ECO:0007669"/>
    <property type="project" value="UniProtKB-SubCell"/>
</dbReference>
<organism evidence="5">
    <name type="scientific">marine sediment metagenome</name>
    <dbReference type="NCBI Taxonomy" id="412755"/>
    <lineage>
        <taxon>unclassified sequences</taxon>
        <taxon>metagenomes</taxon>
        <taxon>ecological metagenomes</taxon>
    </lineage>
</organism>
<accession>X1UKZ5</accession>
<evidence type="ECO:0000256" key="3">
    <source>
        <dbReference type="ARBA" id="ARBA00022729"/>
    </source>
</evidence>
<protein>
    <recommendedName>
        <fullName evidence="4">Carbohydrate-binding module family 96 domain-containing protein</fullName>
    </recommendedName>
</protein>
<dbReference type="NCBIfam" id="NF033679">
    <property type="entry name" value="DNRLRE_dom"/>
    <property type="match status" value="1"/>
</dbReference>
<evidence type="ECO:0000256" key="2">
    <source>
        <dbReference type="ARBA" id="ARBA00022525"/>
    </source>
</evidence>
<keyword evidence="3" id="KW-0732">Signal</keyword>
<reference evidence="5" key="1">
    <citation type="journal article" date="2014" name="Front. Microbiol.">
        <title>High frequency of phylogenetically diverse reductive dehalogenase-homologous genes in deep subseafloor sedimentary metagenomes.</title>
        <authorList>
            <person name="Kawai M."/>
            <person name="Futagami T."/>
            <person name="Toyoda A."/>
            <person name="Takaki Y."/>
            <person name="Nishi S."/>
            <person name="Hori S."/>
            <person name="Arai W."/>
            <person name="Tsubouchi T."/>
            <person name="Morono Y."/>
            <person name="Uchiyama I."/>
            <person name="Ito T."/>
            <person name="Fujiyama A."/>
            <person name="Inagaki F."/>
            <person name="Takami H."/>
        </authorList>
    </citation>
    <scope>NUCLEOTIDE SEQUENCE</scope>
    <source>
        <strain evidence="5">Expedition CK06-06</strain>
    </source>
</reference>
<name>X1UKZ5_9ZZZZ</name>
<sequence length="158" mass="17428">MDSLTSYSDKVIISATLTMYLTGNAGGGVWGEPPDSYIQVFAVGEEWDEATISWNNAPLASENISGIWVQPKMTDEWLTYRWDISRAVVDAIDANNPLRLALYSADGEYHSGKYFSSSDWDSPKGRPFLSVVIGKSCDAPDIDCSFLYIPLANKSNNN</sequence>
<evidence type="ECO:0000313" key="5">
    <source>
        <dbReference type="EMBL" id="GAJ18138.1"/>
    </source>
</evidence>
<feature type="domain" description="Carbohydrate-binding module family 96" evidence="4">
    <location>
        <begin position="11"/>
        <end position="116"/>
    </location>
</feature>
<evidence type="ECO:0000259" key="4">
    <source>
        <dbReference type="Pfam" id="PF24517"/>
    </source>
</evidence>
<dbReference type="AlphaFoldDB" id="X1UKZ5"/>
<dbReference type="EMBL" id="BARW01035147">
    <property type="protein sequence ID" value="GAJ18138.1"/>
    <property type="molecule type" value="Genomic_DNA"/>
</dbReference>
<keyword evidence="2" id="KW-0964">Secreted</keyword>